<evidence type="ECO:0000256" key="1">
    <source>
        <dbReference type="SAM" id="SignalP"/>
    </source>
</evidence>
<dbReference type="OMA" id="ISICIRS"/>
<dbReference type="VEuPathDB" id="MicrosporidiaDB:NEQG_00189"/>
<reference evidence="2" key="1">
    <citation type="submission" date="2011-01" db="EMBL/GenBank/DDBJ databases">
        <title>The Genome Sequence of Nematocida parisii strain ERTm3.</title>
        <authorList>
            <consortium name="The Broad Institute Genome Sequencing Platform"/>
            <consortium name="The Broad Institute Genome Sequencing Center for Infectious Disease"/>
            <person name="Cuomo C."/>
            <person name="Troemel E."/>
            <person name="Young S.K."/>
            <person name="Zeng Q."/>
            <person name="Gargeya S."/>
            <person name="Fitzgerald M."/>
            <person name="Haas B."/>
            <person name="Abouelleil A."/>
            <person name="Alvarado L."/>
            <person name="Arachchi H.M."/>
            <person name="Berlin A."/>
            <person name="Chapman S.B."/>
            <person name="Gearin G."/>
            <person name="Goldberg J."/>
            <person name="Griggs A."/>
            <person name="Gujja S."/>
            <person name="Hansen M."/>
            <person name="Heiman D."/>
            <person name="Howarth C."/>
            <person name="Larimer J."/>
            <person name="Lui A."/>
            <person name="MacDonald P.J.P."/>
            <person name="McCowen C."/>
            <person name="Montmayeur A."/>
            <person name="Murphy C."/>
            <person name="Neiman D."/>
            <person name="Pearson M."/>
            <person name="Priest M."/>
            <person name="Roberts A."/>
            <person name="Saif S."/>
            <person name="Shea T."/>
            <person name="Sisk P."/>
            <person name="Stolte C."/>
            <person name="Sykes S."/>
            <person name="Wortman J."/>
            <person name="Nusbaum C."/>
            <person name="Birren B."/>
        </authorList>
    </citation>
    <scope>NUCLEOTIDE SEQUENCE</scope>
    <source>
        <strain evidence="2">ERTm3</strain>
    </source>
</reference>
<proteinExistence type="predicted"/>
<feature type="chain" id="PRO_5003670706" description="Vitellogenin domain-containing protein" evidence="1">
    <location>
        <begin position="17"/>
        <end position="914"/>
    </location>
</feature>
<evidence type="ECO:0008006" key="4">
    <source>
        <dbReference type="Google" id="ProtNLM"/>
    </source>
</evidence>
<dbReference type="HOGENOM" id="CLU_009683_3_0_1"/>
<dbReference type="EMBL" id="GL870876">
    <property type="protein sequence ID" value="EIJ89419.1"/>
    <property type="molecule type" value="Genomic_DNA"/>
</dbReference>
<accession>I3EJM2</accession>
<keyword evidence="1" id="KW-0732">Signal</keyword>
<dbReference type="OrthoDB" id="2188443at2759"/>
<dbReference type="InParanoid" id="I3EJM2"/>
<sequence length="914" mass="106306">MLNILLNLLMVQIICGKLGVSDIKIIQETPIISNTKYLINGSGSLSPLRGYIYHTDGYTHNKRLFSPEIKVKYSLKKEAKSNNFMHFYKYERFPGSDKFRIPLKFKPTENQKYTQEYHSRIIKMFPSAVGDLSIEAGRDNAFTLFLKSDTTKPYTKYILASLLLLSEGVDMRISVDYSNNKKRLILKNKKETKEYINADMCIDVIDSNQEIVKIGVYQSEVTEIINFFRRYRVCPSEGSNSTPSEPRSKEEFKTGIFMSSIGFLIESYIFEYIDNVQEYIEFIDAVYELLCDQMERDPEQLSDKRRKIDKVFDRLFVPIESLDNELKYIMPLYSIKQTMDKYMVFPFCESSQLPIYTRIEAYTLSNGVFKVNKNVYYSDCVESALLGLFCCLAYDPETHEYTTKHMGNTLSAHIKKFFEKYPRPTNTTTYEMHLDWSKVVCYLNNERISYVGNKVELRSGVLNILQVIKEITGINTSAWNVTNTAGSNPLNIIQKLDKNNLYSIEESVRHAFMSLTKNSSLKVQCKEFDFKKRSDDVTDAFGKIELIYTYDNIVHGICLNVQPRHTHISLLYPSSSFLEKLSEQINQIKTDHNEINNYTGYLINQHITSKIRQISLRSVNSEYIPKNEIYTFLQNYSGSVCELFILRKIDSVEYKSFIFRCILLYSQKNQLSENNPLVQLSSNILGSVPLDDLNTRLSMLNSCICNLNYSKYYPDIEYTLTNIPNSEFSLLQVCGVFDCIIESGELDQLLTCLDISLKLSRRRVSLDILLRRKLSSAEVLEFIFRSGGIRAVNNIQNILESYVSRDDKELNTLYIMWFITACKRSNYSSELVRYTYNLINYEFIPDVCTYAKENKCNFDLIISALLKEKDKLRIKKDRKSMKKYKKIVKQFNESTGIFSKYYIKTIAYITPFLI</sequence>
<protein>
    <recommendedName>
        <fullName evidence="4">Vitellogenin domain-containing protein</fullName>
    </recommendedName>
</protein>
<name>I3EJM2_NEMP3</name>
<dbReference type="Proteomes" id="UP000002872">
    <property type="component" value="Unassembled WGS sequence"/>
</dbReference>
<organism evidence="2 3">
    <name type="scientific">Nematocida parisii (strain ERTm3)</name>
    <name type="common">Nematode killer fungus</name>
    <dbReference type="NCBI Taxonomy" id="935791"/>
    <lineage>
        <taxon>Eukaryota</taxon>
        <taxon>Fungi</taxon>
        <taxon>Fungi incertae sedis</taxon>
        <taxon>Microsporidia</taxon>
        <taxon>Nematocida</taxon>
    </lineage>
</organism>
<evidence type="ECO:0000313" key="2">
    <source>
        <dbReference type="EMBL" id="EIJ89419.1"/>
    </source>
</evidence>
<keyword evidence="3" id="KW-1185">Reference proteome</keyword>
<gene>
    <name evidence="2" type="ORF">NEQG_00189</name>
</gene>
<dbReference type="AlphaFoldDB" id="I3EJM2"/>
<feature type="signal peptide" evidence="1">
    <location>
        <begin position="1"/>
        <end position="16"/>
    </location>
</feature>
<evidence type="ECO:0000313" key="3">
    <source>
        <dbReference type="Proteomes" id="UP000002872"/>
    </source>
</evidence>